<reference evidence="2" key="1">
    <citation type="submission" date="2021-01" db="EMBL/GenBank/DDBJ databases">
        <authorList>
            <person name="Corre E."/>
            <person name="Pelletier E."/>
            <person name="Niang G."/>
            <person name="Scheremetjew M."/>
            <person name="Finn R."/>
            <person name="Kale V."/>
            <person name="Holt S."/>
            <person name="Cochrane G."/>
            <person name="Meng A."/>
            <person name="Brown T."/>
            <person name="Cohen L."/>
        </authorList>
    </citation>
    <scope>NUCLEOTIDE SEQUENCE</scope>
    <source>
        <strain evidence="2">CCMP3278</strain>
    </source>
</reference>
<accession>A0A7S1ETF0</accession>
<dbReference type="AlphaFoldDB" id="A0A7S1ETF0"/>
<evidence type="ECO:0000256" key="1">
    <source>
        <dbReference type="SAM" id="MobiDB-lite"/>
    </source>
</evidence>
<evidence type="ECO:0000313" key="2">
    <source>
        <dbReference type="EMBL" id="CAD8823464.1"/>
    </source>
</evidence>
<feature type="compositionally biased region" description="Low complexity" evidence="1">
    <location>
        <begin position="144"/>
        <end position="161"/>
    </location>
</feature>
<dbReference type="EMBL" id="HBFP01010925">
    <property type="protein sequence ID" value="CAD8823464.1"/>
    <property type="molecule type" value="Transcribed_RNA"/>
</dbReference>
<protein>
    <submittedName>
        <fullName evidence="2">Uncharacterized protein</fullName>
    </submittedName>
</protein>
<feature type="region of interest" description="Disordered" evidence="1">
    <location>
        <begin position="140"/>
        <end position="164"/>
    </location>
</feature>
<sequence length="248" mass="27542">MSGWMGNPFSGRAPSRTYGGSQVEVEYYDDMDGEVHHGSFPISQMNPNSQEDSVQEIPNISDSRDLQIPEYPLAQPSDIGDLLNDLFGSSMGSIFGSFSNGSEGHQGMGSGMFGFDSMFSSVLENFNSMLHNGELGEFAENAESSGNSSRFYSSSSSYSSRMEPDGSIVEERVVKYPDGRVERSRSIRNQDEIIEHETTNEQVPWFSSPSQISGRIQDEFSNRALELPSNSTVNNWASSLRRWIRGEH</sequence>
<name>A0A7S1ETF0_9RHOD</name>
<organism evidence="2">
    <name type="scientific">Timspurckia oligopyrenoides</name>
    <dbReference type="NCBI Taxonomy" id="708627"/>
    <lineage>
        <taxon>Eukaryota</taxon>
        <taxon>Rhodophyta</taxon>
        <taxon>Bangiophyceae</taxon>
        <taxon>Porphyridiales</taxon>
        <taxon>Porphyridiaceae</taxon>
        <taxon>Timspurckia</taxon>
    </lineage>
</organism>
<gene>
    <name evidence="2" type="ORF">TOLI1172_LOCUS7862</name>
</gene>
<proteinExistence type="predicted"/>